<evidence type="ECO:0000256" key="1">
    <source>
        <dbReference type="SAM" id="MobiDB-lite"/>
    </source>
</evidence>
<evidence type="ECO:0000313" key="3">
    <source>
        <dbReference type="Proteomes" id="UP000468531"/>
    </source>
</evidence>
<dbReference type="PANTHER" id="PTHR39337:SF1">
    <property type="entry name" value="BLR5642 PROTEIN"/>
    <property type="match status" value="1"/>
</dbReference>
<evidence type="ECO:0000313" key="2">
    <source>
        <dbReference type="EMBL" id="NEV02110.1"/>
    </source>
</evidence>
<protein>
    <submittedName>
        <fullName evidence="2">DUF488 domain-containing protein</fullName>
    </submittedName>
</protein>
<reference evidence="2 3" key="1">
    <citation type="journal article" date="2020" name="Arch. Microbiol.">
        <title>Bradyrhizobium uaiense sp. nov., a new highly efficient cowpea symbiont.</title>
        <authorList>
            <person name="Cabral Michel D."/>
            <person name="Azarias Guimaraes A."/>
            <person name="Martins da Costa E."/>
            <person name="Soares de Carvalho T."/>
            <person name="Balsanelli E."/>
            <person name="Willems A."/>
            <person name="Maltempi de Souza E."/>
            <person name="de Souza Moreira F.M."/>
        </authorList>
    </citation>
    <scope>NUCLEOTIDE SEQUENCE [LARGE SCALE GENOMIC DNA]</scope>
    <source>
        <strain evidence="2 3">UFLA 03-164</strain>
    </source>
</reference>
<dbReference type="Proteomes" id="UP000468531">
    <property type="component" value="Unassembled WGS sequence"/>
</dbReference>
<dbReference type="PIRSF" id="PIRSF024492">
    <property type="entry name" value="UCP024492"/>
    <property type="match status" value="1"/>
</dbReference>
<sequence>MPRAFSSEVDTGSREENASKRESRARSDPIATGSSKDEALPFFTIGHSNRSLADFVVLLTAAGIDRVVDIRTVPRSRSNPQFNKDTLPEPLAAAGISYEHLADLGGLRGKARDVPASVNGFWSNESFRNYADYALSPQFHASLQHLRDEGHRRRCAIMCSEAVWWRCHRRIVADYLIASGETVVHIMGEGRLEPARLTEGAVVESDGTVVYPATGQLDL</sequence>
<comment type="caution">
    <text evidence="2">The sequence shown here is derived from an EMBL/GenBank/DDBJ whole genome shotgun (WGS) entry which is preliminary data.</text>
</comment>
<dbReference type="EMBL" id="VKHP01000311">
    <property type="protein sequence ID" value="NEV02110.1"/>
    <property type="molecule type" value="Genomic_DNA"/>
</dbReference>
<keyword evidence="3" id="KW-1185">Reference proteome</keyword>
<name>A0A6P1BVC4_9BRAD</name>
<proteinExistence type="predicted"/>
<dbReference type="Pfam" id="PF04343">
    <property type="entry name" value="DUF488"/>
    <property type="match status" value="1"/>
</dbReference>
<dbReference type="AlphaFoldDB" id="A0A6P1BVC4"/>
<feature type="compositionally biased region" description="Basic and acidic residues" evidence="1">
    <location>
        <begin position="11"/>
        <end position="27"/>
    </location>
</feature>
<gene>
    <name evidence="2" type="ORF">FNJ47_41815</name>
</gene>
<dbReference type="InterPro" id="IPR014519">
    <property type="entry name" value="UCP024492"/>
</dbReference>
<feature type="region of interest" description="Disordered" evidence="1">
    <location>
        <begin position="1"/>
        <end position="33"/>
    </location>
</feature>
<dbReference type="InterPro" id="IPR007438">
    <property type="entry name" value="DUF488"/>
</dbReference>
<organism evidence="2 3">
    <name type="scientific">Bradyrhizobium uaiense</name>
    <dbReference type="NCBI Taxonomy" id="2594946"/>
    <lineage>
        <taxon>Bacteria</taxon>
        <taxon>Pseudomonadati</taxon>
        <taxon>Pseudomonadota</taxon>
        <taxon>Alphaproteobacteria</taxon>
        <taxon>Hyphomicrobiales</taxon>
        <taxon>Nitrobacteraceae</taxon>
        <taxon>Bradyrhizobium</taxon>
    </lineage>
</organism>
<dbReference type="PANTHER" id="PTHR39337">
    <property type="entry name" value="BLR5642 PROTEIN"/>
    <property type="match status" value="1"/>
</dbReference>
<accession>A0A6P1BVC4</accession>